<evidence type="ECO:0000313" key="2">
    <source>
        <dbReference type="Proteomes" id="UP000019149"/>
    </source>
</evidence>
<proteinExistence type="predicted"/>
<name>W6UWV4_ECHGR</name>
<reference evidence="1 2" key="1">
    <citation type="journal article" date="2013" name="Nat. Genet.">
        <title>The genome of the hydatid tapeworm Echinococcus granulosus.</title>
        <authorList>
            <person name="Zheng H."/>
            <person name="Zhang W."/>
            <person name="Zhang L."/>
            <person name="Zhang Z."/>
            <person name="Li J."/>
            <person name="Lu G."/>
            <person name="Zhu Y."/>
            <person name="Wang Y."/>
            <person name="Huang Y."/>
            <person name="Liu J."/>
            <person name="Kang H."/>
            <person name="Chen J."/>
            <person name="Wang L."/>
            <person name="Chen A."/>
            <person name="Yu S."/>
            <person name="Gao Z."/>
            <person name="Jin L."/>
            <person name="Gu W."/>
            <person name="Wang Z."/>
            <person name="Zhao L."/>
            <person name="Shi B."/>
            <person name="Wen H."/>
            <person name="Lin R."/>
            <person name="Jones M.K."/>
            <person name="Brejova B."/>
            <person name="Vinar T."/>
            <person name="Zhao G."/>
            <person name="McManus D.P."/>
            <person name="Chen Z."/>
            <person name="Zhou Y."/>
            <person name="Wang S."/>
        </authorList>
    </citation>
    <scope>NUCLEOTIDE SEQUENCE [LARGE SCALE GENOMIC DNA]</scope>
</reference>
<evidence type="ECO:0000313" key="1">
    <source>
        <dbReference type="EMBL" id="EUB57954.1"/>
    </source>
</evidence>
<organism evidence="1 2">
    <name type="scientific">Echinococcus granulosus</name>
    <name type="common">Hydatid tapeworm</name>
    <dbReference type="NCBI Taxonomy" id="6210"/>
    <lineage>
        <taxon>Eukaryota</taxon>
        <taxon>Metazoa</taxon>
        <taxon>Spiralia</taxon>
        <taxon>Lophotrochozoa</taxon>
        <taxon>Platyhelminthes</taxon>
        <taxon>Cestoda</taxon>
        <taxon>Eucestoda</taxon>
        <taxon>Cyclophyllidea</taxon>
        <taxon>Taeniidae</taxon>
        <taxon>Echinococcus</taxon>
        <taxon>Echinococcus granulosus group</taxon>
    </lineage>
</organism>
<dbReference type="KEGG" id="egl:EGR_07224"/>
<dbReference type="CTD" id="36342939"/>
<accession>W6UWV4</accession>
<sequence length="139" mass="15638">MMCIVSNSKGTPGDSQPVLPLLQIDGFLVPVTSHLYLNLRINLKNENIYIYNGKKTKAFGSLTEKALWIPKYRCLKTRREENSIAWMSKCYLPASKEGMAGVYIEQPCVRDKNYFLSSWDATNAAVGVAAYFAIDHVEP</sequence>
<comment type="caution">
    <text evidence="1">The sequence shown here is derived from an EMBL/GenBank/DDBJ whole genome shotgun (WGS) entry which is preliminary data.</text>
</comment>
<dbReference type="EMBL" id="APAU02000072">
    <property type="protein sequence ID" value="EUB57954.1"/>
    <property type="molecule type" value="Genomic_DNA"/>
</dbReference>
<dbReference type="RefSeq" id="XP_024349150.1">
    <property type="nucleotide sequence ID" value="XM_024496473.1"/>
</dbReference>
<protein>
    <submittedName>
        <fullName evidence="1">Uncharacterized protein</fullName>
    </submittedName>
</protein>
<dbReference type="Proteomes" id="UP000019149">
    <property type="component" value="Unassembled WGS sequence"/>
</dbReference>
<dbReference type="GeneID" id="36342939"/>
<keyword evidence="2" id="KW-1185">Reference proteome</keyword>
<gene>
    <name evidence="1" type="ORF">EGR_07224</name>
</gene>
<dbReference type="AlphaFoldDB" id="W6UWV4"/>